<reference evidence="3" key="1">
    <citation type="submission" date="2017-06" db="EMBL/GenBank/DDBJ databases">
        <title>Capnocytophaga spp. assemblies.</title>
        <authorList>
            <person name="Gulvik C.A."/>
        </authorList>
    </citation>
    <scope>NUCLEOTIDE SEQUENCE [LARGE SCALE GENOMIC DNA]</scope>
    <source>
        <strain evidence="3">H2177</strain>
    </source>
</reference>
<sequence length="232" mass="26916">MEILISVLLVSIAINTVLKISFWKIKYRLLFSVLVGLFVLYVYPMATEQSQTELKWWLEDKHILGTIAVMVTIESMLYVGFCFLSLKDLYVPQKSKKFLILKAYSGLLIFPMSLYITTQSMFYFTGTDFLTIAIFVALGLFAGIFAMSYFVRWLLPEKDIRLEMLFLVSLLVTALGLISTANGNIVYVPKQQTINYKEHLFTFVLFVVIFLTGFAINQIKWKYFNKQKHRKV</sequence>
<feature type="transmembrane region" description="Helical" evidence="1">
    <location>
        <begin position="27"/>
        <end position="43"/>
    </location>
</feature>
<feature type="transmembrane region" description="Helical" evidence="1">
    <location>
        <begin position="164"/>
        <end position="188"/>
    </location>
</feature>
<feature type="transmembrane region" description="Helical" evidence="1">
    <location>
        <begin position="129"/>
        <end position="152"/>
    </location>
</feature>
<organism evidence="2 3">
    <name type="scientific">Capnocytophaga stomatis</name>
    <dbReference type="NCBI Taxonomy" id="1848904"/>
    <lineage>
        <taxon>Bacteria</taxon>
        <taxon>Pseudomonadati</taxon>
        <taxon>Bacteroidota</taxon>
        <taxon>Flavobacteriia</taxon>
        <taxon>Flavobacteriales</taxon>
        <taxon>Flavobacteriaceae</taxon>
        <taxon>Capnocytophaga</taxon>
    </lineage>
</organism>
<dbReference type="OrthoDB" id="1047589at2"/>
<dbReference type="KEGG" id="csto:CGC58_04970"/>
<feature type="transmembrane region" description="Helical" evidence="1">
    <location>
        <begin position="98"/>
        <end position="117"/>
    </location>
</feature>
<accession>A0A250FVN8</accession>
<dbReference type="EMBL" id="CP022387">
    <property type="protein sequence ID" value="ATA89124.1"/>
    <property type="molecule type" value="Genomic_DNA"/>
</dbReference>
<dbReference type="AlphaFoldDB" id="A0A250FVN8"/>
<keyword evidence="1" id="KW-1133">Transmembrane helix</keyword>
<keyword evidence="1" id="KW-0472">Membrane</keyword>
<gene>
    <name evidence="2" type="ORF">CGC58_04970</name>
</gene>
<feature type="transmembrane region" description="Helical" evidence="1">
    <location>
        <begin position="200"/>
        <end position="221"/>
    </location>
</feature>
<evidence type="ECO:0000313" key="3">
    <source>
        <dbReference type="Proteomes" id="UP000217348"/>
    </source>
</evidence>
<feature type="transmembrane region" description="Helical" evidence="1">
    <location>
        <begin position="63"/>
        <end position="86"/>
    </location>
</feature>
<evidence type="ECO:0000256" key="1">
    <source>
        <dbReference type="SAM" id="Phobius"/>
    </source>
</evidence>
<dbReference type="RefSeq" id="WP_095895514.1">
    <property type="nucleotide sequence ID" value="NZ_CP022387.1"/>
</dbReference>
<dbReference type="Proteomes" id="UP000217348">
    <property type="component" value="Chromosome"/>
</dbReference>
<name>A0A250FVN8_9FLAO</name>
<proteinExistence type="predicted"/>
<evidence type="ECO:0000313" key="2">
    <source>
        <dbReference type="EMBL" id="ATA89124.1"/>
    </source>
</evidence>
<keyword evidence="1" id="KW-0812">Transmembrane</keyword>
<protein>
    <submittedName>
        <fullName evidence="2">Uncharacterized protein</fullName>
    </submittedName>
</protein>